<dbReference type="PANTHER" id="PTHR47660">
    <property type="entry name" value="TRANSCRIPTION FACTOR WITH C2H2 AND ZN(2)-CYS(6) DNA BINDING DOMAIN (EUROFUNG)-RELATED-RELATED"/>
    <property type="match status" value="1"/>
</dbReference>
<protein>
    <recommendedName>
        <fullName evidence="8">C2H2-type domain-containing protein</fullName>
    </recommendedName>
</protein>
<keyword evidence="5" id="KW-0539">Nucleus</keyword>
<dbReference type="SMART" id="SM00355">
    <property type="entry name" value="ZnF_C2H2"/>
    <property type="match status" value="2"/>
</dbReference>
<keyword evidence="6" id="KW-0863">Zinc-finger</keyword>
<evidence type="ECO:0000256" key="6">
    <source>
        <dbReference type="PROSITE-ProRule" id="PRU00042"/>
    </source>
</evidence>
<organism evidence="9 10">
    <name type="scientific">Plectosphaerella plurivora</name>
    <dbReference type="NCBI Taxonomy" id="936078"/>
    <lineage>
        <taxon>Eukaryota</taxon>
        <taxon>Fungi</taxon>
        <taxon>Dikarya</taxon>
        <taxon>Ascomycota</taxon>
        <taxon>Pezizomycotina</taxon>
        <taxon>Sordariomycetes</taxon>
        <taxon>Hypocreomycetidae</taxon>
        <taxon>Glomerellales</taxon>
        <taxon>Plectosphaerellaceae</taxon>
        <taxon>Plectosphaerella</taxon>
    </lineage>
</organism>
<evidence type="ECO:0000256" key="3">
    <source>
        <dbReference type="ARBA" id="ARBA00023015"/>
    </source>
</evidence>
<dbReference type="Pfam" id="PF00096">
    <property type="entry name" value="zf-C2H2"/>
    <property type="match status" value="2"/>
</dbReference>
<dbReference type="PROSITE" id="PS00028">
    <property type="entry name" value="ZINC_FINGER_C2H2_1"/>
    <property type="match status" value="1"/>
</dbReference>
<dbReference type="EMBL" id="JAGSXJ010000018">
    <property type="protein sequence ID" value="KAH6682176.1"/>
    <property type="molecule type" value="Genomic_DNA"/>
</dbReference>
<evidence type="ECO:0000256" key="5">
    <source>
        <dbReference type="ARBA" id="ARBA00023242"/>
    </source>
</evidence>
<keyword evidence="10" id="KW-1185">Reference proteome</keyword>
<gene>
    <name evidence="9" type="ORF">F5X68DRAFT_24316</name>
</gene>
<feature type="compositionally biased region" description="Low complexity" evidence="7">
    <location>
        <begin position="366"/>
        <end position="387"/>
    </location>
</feature>
<dbReference type="Gene3D" id="3.30.160.60">
    <property type="entry name" value="Classic Zinc Finger"/>
    <property type="match status" value="1"/>
</dbReference>
<feature type="compositionally biased region" description="Polar residues" evidence="7">
    <location>
        <begin position="276"/>
        <end position="299"/>
    </location>
</feature>
<evidence type="ECO:0000313" key="10">
    <source>
        <dbReference type="Proteomes" id="UP000770015"/>
    </source>
</evidence>
<dbReference type="GO" id="GO:0008270">
    <property type="term" value="F:zinc ion binding"/>
    <property type="evidence" value="ECO:0007669"/>
    <property type="project" value="UniProtKB-KW"/>
</dbReference>
<feature type="domain" description="C2H2-type" evidence="8">
    <location>
        <begin position="309"/>
        <end position="333"/>
    </location>
</feature>
<dbReference type="InterPro" id="IPR036236">
    <property type="entry name" value="Znf_C2H2_sf"/>
</dbReference>
<feature type="region of interest" description="Disordered" evidence="7">
    <location>
        <begin position="270"/>
        <end position="304"/>
    </location>
</feature>
<feature type="region of interest" description="Disordered" evidence="7">
    <location>
        <begin position="356"/>
        <end position="416"/>
    </location>
</feature>
<dbReference type="InterPro" id="IPR013087">
    <property type="entry name" value="Znf_C2H2_type"/>
</dbReference>
<evidence type="ECO:0000313" key="9">
    <source>
        <dbReference type="EMBL" id="KAH6682176.1"/>
    </source>
</evidence>
<dbReference type="OrthoDB" id="5305647at2759"/>
<evidence type="ECO:0000256" key="4">
    <source>
        <dbReference type="ARBA" id="ARBA00023163"/>
    </source>
</evidence>
<dbReference type="SUPFAM" id="SSF57667">
    <property type="entry name" value="beta-beta-alpha zinc fingers"/>
    <property type="match status" value="1"/>
</dbReference>
<proteinExistence type="predicted"/>
<accession>A0A9P8V7P7</accession>
<dbReference type="AlphaFoldDB" id="A0A9P8V7P7"/>
<sequence length="436" mass="48866">MHVVGGLEFATFMRSLRKEHEAFADLRKRLERDRQLEGRSSTLGEFLILSIERACHRITILSRKLHLLKRMRILTFTLEDLSYKSNGLRFQVELLLLGPAAILHNLLDRVFERWAEFLLLIFVLWDMVAEFPGGIPPLCTTMPWTIWPSLVVLWGVCWMFAVYSMPPEWAWPGDESFDFLDSLYNRLDHMSPDPINWDAYLVASPVIARDIDIAVAPLNHIINDLVTPARVPQEGFEGRNIRPIESEVVAPREQTSATAPEFSVLQGRRVTAEPEANSQDATQCDDTPGVSFTNDSGQDATADESPARFICPTCGQSYGRPASLNRHIKAKHASVTFTCSFCPKTYDRRDNMKRHEKTHGEVVQESPISGPSAPRAARRQASATTRPVGISRPPTGGRAHTRGHGQQGSAQMSPAQLQRAMQLMGELFLIISGNNP</sequence>
<keyword evidence="4" id="KW-0804">Transcription</keyword>
<dbReference type="PROSITE" id="PS50157">
    <property type="entry name" value="ZINC_FINGER_C2H2_2"/>
    <property type="match status" value="2"/>
</dbReference>
<keyword evidence="2" id="KW-0862">Zinc</keyword>
<evidence type="ECO:0000256" key="2">
    <source>
        <dbReference type="ARBA" id="ARBA00022833"/>
    </source>
</evidence>
<dbReference type="Proteomes" id="UP000770015">
    <property type="component" value="Unassembled WGS sequence"/>
</dbReference>
<feature type="domain" description="C2H2-type" evidence="8">
    <location>
        <begin position="337"/>
        <end position="359"/>
    </location>
</feature>
<evidence type="ECO:0000259" key="8">
    <source>
        <dbReference type="PROSITE" id="PS50157"/>
    </source>
</evidence>
<name>A0A9P8V7P7_9PEZI</name>
<reference evidence="9" key="1">
    <citation type="journal article" date="2021" name="Nat. Commun.">
        <title>Genetic determinants of endophytism in the Arabidopsis root mycobiome.</title>
        <authorList>
            <person name="Mesny F."/>
            <person name="Miyauchi S."/>
            <person name="Thiergart T."/>
            <person name="Pickel B."/>
            <person name="Atanasova L."/>
            <person name="Karlsson M."/>
            <person name="Huettel B."/>
            <person name="Barry K.W."/>
            <person name="Haridas S."/>
            <person name="Chen C."/>
            <person name="Bauer D."/>
            <person name="Andreopoulos W."/>
            <person name="Pangilinan J."/>
            <person name="LaButti K."/>
            <person name="Riley R."/>
            <person name="Lipzen A."/>
            <person name="Clum A."/>
            <person name="Drula E."/>
            <person name="Henrissat B."/>
            <person name="Kohler A."/>
            <person name="Grigoriev I.V."/>
            <person name="Martin F.M."/>
            <person name="Hacquard S."/>
        </authorList>
    </citation>
    <scope>NUCLEOTIDE SEQUENCE</scope>
    <source>
        <strain evidence="9">MPI-SDFR-AT-0117</strain>
    </source>
</reference>
<keyword evidence="3" id="KW-0805">Transcription regulation</keyword>
<comment type="caution">
    <text evidence="9">The sequence shown here is derived from an EMBL/GenBank/DDBJ whole genome shotgun (WGS) entry which is preliminary data.</text>
</comment>
<feature type="compositionally biased region" description="Polar residues" evidence="7">
    <location>
        <begin position="407"/>
        <end position="416"/>
    </location>
</feature>
<evidence type="ECO:0000256" key="7">
    <source>
        <dbReference type="SAM" id="MobiDB-lite"/>
    </source>
</evidence>
<evidence type="ECO:0000256" key="1">
    <source>
        <dbReference type="ARBA" id="ARBA00022723"/>
    </source>
</evidence>
<keyword evidence="1" id="KW-0479">Metal-binding</keyword>